<dbReference type="GeneTree" id="ENSGT00940000160599"/>
<dbReference type="AlphaFoldDB" id="A0A803T2D3"/>
<feature type="region of interest" description="Disordered" evidence="1">
    <location>
        <begin position="134"/>
        <end position="170"/>
    </location>
</feature>
<keyword evidence="3" id="KW-1185">Reference proteome</keyword>
<sequence length="200" mass="21201">LRLSSPLCFLAEESPSTASTTPDSTDGGNDESDFPELQTAREFSEDEEEEEASVEWGTPRELTFSYITIATPNSGGGGAGDSHGRRARAPLPRTETCETFVPALGDSLENIPSLCPSPETGGPGLDPFAGWEAHSGQADTEGEEHLASQPHSPAVRAEERGPLVSPGSGSFSVEVGTPPQPHIHFWIIQAIFVVNVFNIS</sequence>
<feature type="region of interest" description="Disordered" evidence="1">
    <location>
        <begin position="1"/>
        <end position="56"/>
    </location>
</feature>
<organism evidence="2 3">
    <name type="scientific">Anolis carolinensis</name>
    <name type="common">Green anole</name>
    <name type="synonym">American chameleon</name>
    <dbReference type="NCBI Taxonomy" id="28377"/>
    <lineage>
        <taxon>Eukaryota</taxon>
        <taxon>Metazoa</taxon>
        <taxon>Chordata</taxon>
        <taxon>Craniata</taxon>
        <taxon>Vertebrata</taxon>
        <taxon>Euteleostomi</taxon>
        <taxon>Lepidosauria</taxon>
        <taxon>Squamata</taxon>
        <taxon>Bifurcata</taxon>
        <taxon>Unidentata</taxon>
        <taxon>Episquamata</taxon>
        <taxon>Toxicofera</taxon>
        <taxon>Iguania</taxon>
        <taxon>Dactyloidae</taxon>
        <taxon>Anolis</taxon>
    </lineage>
</organism>
<reference evidence="2" key="1">
    <citation type="submission" date="2009-12" db="EMBL/GenBank/DDBJ databases">
        <title>The Genome Sequence of Anolis carolinensis (Green Anole Lizard).</title>
        <authorList>
            <consortium name="The Genome Sequencing Platform"/>
            <person name="Di Palma F."/>
            <person name="Alfoldi J."/>
            <person name="Heiman D."/>
            <person name="Young S."/>
            <person name="Grabherr M."/>
            <person name="Johnson J."/>
            <person name="Lander E.S."/>
            <person name="Lindblad-Toh K."/>
        </authorList>
    </citation>
    <scope>NUCLEOTIDE SEQUENCE [LARGE SCALE GENOMIC DNA]</scope>
    <source>
        <strain evidence="2">JBL SC #1</strain>
    </source>
</reference>
<protein>
    <submittedName>
        <fullName evidence="2">Uncharacterized protein</fullName>
    </submittedName>
</protein>
<reference evidence="2" key="2">
    <citation type="submission" date="2025-08" db="UniProtKB">
        <authorList>
            <consortium name="Ensembl"/>
        </authorList>
    </citation>
    <scope>IDENTIFICATION</scope>
</reference>
<proteinExistence type="predicted"/>
<accession>A0A803T2D3</accession>
<evidence type="ECO:0000313" key="2">
    <source>
        <dbReference type="Ensembl" id="ENSACAP00000029373.1"/>
    </source>
</evidence>
<feature type="compositionally biased region" description="Low complexity" evidence="1">
    <location>
        <begin position="11"/>
        <end position="26"/>
    </location>
</feature>
<name>A0A803T2D3_ANOCA</name>
<reference evidence="2" key="3">
    <citation type="submission" date="2025-09" db="UniProtKB">
        <authorList>
            <consortium name="Ensembl"/>
        </authorList>
    </citation>
    <scope>IDENTIFICATION</scope>
</reference>
<dbReference type="Proteomes" id="UP000001646">
    <property type="component" value="Unplaced"/>
</dbReference>
<dbReference type="InParanoid" id="A0A803T2D3"/>
<dbReference type="Ensembl" id="ENSACAT00000039431.1">
    <property type="protein sequence ID" value="ENSACAP00000029373.1"/>
    <property type="gene ID" value="ENSACAG00000041179.1"/>
</dbReference>
<evidence type="ECO:0000256" key="1">
    <source>
        <dbReference type="SAM" id="MobiDB-lite"/>
    </source>
</evidence>
<evidence type="ECO:0000313" key="3">
    <source>
        <dbReference type="Proteomes" id="UP000001646"/>
    </source>
</evidence>
<feature type="compositionally biased region" description="Acidic residues" evidence="1">
    <location>
        <begin position="44"/>
        <end position="53"/>
    </location>
</feature>